<dbReference type="EMBL" id="JBHSGI010000012">
    <property type="protein sequence ID" value="MFC4669437.1"/>
    <property type="molecule type" value="Genomic_DNA"/>
</dbReference>
<accession>A0ABV9KH11</accession>
<dbReference type="PANTHER" id="PTHR21445:SF0">
    <property type="entry name" value="APURINIC-APYRIMIDINIC ENDONUCLEASE"/>
    <property type="match status" value="1"/>
</dbReference>
<gene>
    <name evidence="2" type="ORF">ACFO5X_12815</name>
</gene>
<dbReference type="InterPro" id="IPR036237">
    <property type="entry name" value="Xyl_isomerase-like_sf"/>
</dbReference>
<dbReference type="SUPFAM" id="SSF51658">
    <property type="entry name" value="Xylose isomerase-like"/>
    <property type="match status" value="1"/>
</dbReference>
<evidence type="ECO:0000313" key="3">
    <source>
        <dbReference type="Proteomes" id="UP001595973"/>
    </source>
</evidence>
<keyword evidence="3" id="KW-1185">Reference proteome</keyword>
<dbReference type="InterPro" id="IPR001719">
    <property type="entry name" value="AP_endonuc_2"/>
</dbReference>
<dbReference type="Gene3D" id="3.20.20.150">
    <property type="entry name" value="Divalent-metal-dependent TIM barrel enzymes"/>
    <property type="match status" value="1"/>
</dbReference>
<feature type="domain" description="Xylose isomerase-like TIM barrel" evidence="1">
    <location>
        <begin position="26"/>
        <end position="220"/>
    </location>
</feature>
<comment type="caution">
    <text evidence="2">The sequence shown here is derived from an EMBL/GenBank/DDBJ whole genome shotgun (WGS) entry which is preliminary data.</text>
</comment>
<evidence type="ECO:0000259" key="1">
    <source>
        <dbReference type="Pfam" id="PF01261"/>
    </source>
</evidence>
<dbReference type="InterPro" id="IPR013022">
    <property type="entry name" value="Xyl_isomerase-like_TIM-brl"/>
</dbReference>
<organism evidence="2 3">
    <name type="scientific">Seohaeicola nanhaiensis</name>
    <dbReference type="NCBI Taxonomy" id="1387282"/>
    <lineage>
        <taxon>Bacteria</taxon>
        <taxon>Pseudomonadati</taxon>
        <taxon>Pseudomonadota</taxon>
        <taxon>Alphaproteobacteria</taxon>
        <taxon>Rhodobacterales</taxon>
        <taxon>Roseobacteraceae</taxon>
        <taxon>Seohaeicola</taxon>
    </lineage>
</organism>
<dbReference type="PANTHER" id="PTHR21445">
    <property type="entry name" value="ENDONUCLEASE IV ENDODEOXYRIBONUCLEASE IV"/>
    <property type="match status" value="1"/>
</dbReference>
<reference evidence="3" key="1">
    <citation type="journal article" date="2019" name="Int. J. Syst. Evol. Microbiol.">
        <title>The Global Catalogue of Microorganisms (GCM) 10K type strain sequencing project: providing services to taxonomists for standard genome sequencing and annotation.</title>
        <authorList>
            <consortium name="The Broad Institute Genomics Platform"/>
            <consortium name="The Broad Institute Genome Sequencing Center for Infectious Disease"/>
            <person name="Wu L."/>
            <person name="Ma J."/>
        </authorList>
    </citation>
    <scope>NUCLEOTIDE SEQUENCE [LARGE SCALE GENOMIC DNA]</scope>
    <source>
        <strain evidence="3">CGMCC 4.7283</strain>
    </source>
</reference>
<protein>
    <submittedName>
        <fullName evidence="2">TIM barrel protein</fullName>
    </submittedName>
</protein>
<evidence type="ECO:0000313" key="2">
    <source>
        <dbReference type="EMBL" id="MFC4669437.1"/>
    </source>
</evidence>
<dbReference type="RefSeq" id="WP_380717867.1">
    <property type="nucleotide sequence ID" value="NZ_JBHSGI010000012.1"/>
</dbReference>
<sequence length="314" mass="34365">MVRFGVAGYPLAFTESPDGKDRSKIFEWVSKIGLDAVELQMTYGPRTKPEKCLEYKALADGLGIRLSVHAAYYIVLTSGEEDKISRSIDTLNKTYELTDLLGGKEVILHPGPLYGGDEEEVSARFADNAARFVDQIGSTEIGLFIETAGKVGQLGSVEKILSLSQQIEGVHPCIDFGHVHARTLGTLESANNIFALCDQIQCFLDNNPLKRAHFHYTPIHFGPRGEIQHRAVDDRYPEPPQKDLFGEAAVGESSEDGLFHPRPAPVAEALSKLPGDFTVISETHNSQEIGAKTLKRSYLDNVRSGLGVAEARNG</sequence>
<name>A0ABV9KH11_9RHOB</name>
<dbReference type="Pfam" id="PF01261">
    <property type="entry name" value="AP_endonuc_2"/>
    <property type="match status" value="1"/>
</dbReference>
<proteinExistence type="predicted"/>
<dbReference type="SMART" id="SM00518">
    <property type="entry name" value="AP2Ec"/>
    <property type="match status" value="1"/>
</dbReference>
<dbReference type="Proteomes" id="UP001595973">
    <property type="component" value="Unassembled WGS sequence"/>
</dbReference>